<evidence type="ECO:0000313" key="2">
    <source>
        <dbReference type="EMBL" id="GAT34426.1"/>
    </source>
</evidence>
<name>A0A146GD41_TERSA</name>
<proteinExistence type="predicted"/>
<sequence>MVTKNFIEYNDNYRYLFFMHQNSPLMAFLAGCVLFSLTASSALAESKEELAEKLALGGTAPFKEMNILFESTAKVQTPEANTEKASQVRMIRGEVVGKDRLLFEIRFDHPPVLDRSSFCLYLDIDNDTATGRQDEGVQGVDLMVALETAQGKSPYVLFKNPDFSAENTKVRAAWDGPNLYITLELPLPDQPSAARVFLLSTKDGGASNFRTANDTLLELVPSDKSLPPL</sequence>
<protein>
    <submittedName>
        <fullName evidence="2">Uncharacterized protein</fullName>
    </submittedName>
</protein>
<comment type="caution">
    <text evidence="2">The sequence shown here is derived from an EMBL/GenBank/DDBJ whole genome shotgun (WGS) entry which is preliminary data.</text>
</comment>
<feature type="chain" id="PRO_5007524887" evidence="1">
    <location>
        <begin position="45"/>
        <end position="229"/>
    </location>
</feature>
<reference evidence="3" key="1">
    <citation type="journal article" date="2017" name="Genome Announc.">
        <title>Draft Genome Sequence of Terrimicrobium sacchariphilum NM-5T, a Facultative Anaerobic Soil Bacterium of the Class Spartobacteria.</title>
        <authorList>
            <person name="Qiu Y.L."/>
            <person name="Tourlousse D.M."/>
            <person name="Matsuura N."/>
            <person name="Ohashi A."/>
            <person name="Sekiguchi Y."/>
        </authorList>
    </citation>
    <scope>NUCLEOTIDE SEQUENCE [LARGE SCALE GENOMIC DNA]</scope>
    <source>
        <strain evidence="3">NM-5</strain>
    </source>
</reference>
<organism evidence="2 3">
    <name type="scientific">Terrimicrobium sacchariphilum</name>
    <dbReference type="NCBI Taxonomy" id="690879"/>
    <lineage>
        <taxon>Bacteria</taxon>
        <taxon>Pseudomonadati</taxon>
        <taxon>Verrucomicrobiota</taxon>
        <taxon>Terrimicrobiia</taxon>
        <taxon>Terrimicrobiales</taxon>
        <taxon>Terrimicrobiaceae</taxon>
        <taxon>Terrimicrobium</taxon>
    </lineage>
</organism>
<dbReference type="AlphaFoldDB" id="A0A146GD41"/>
<evidence type="ECO:0000313" key="3">
    <source>
        <dbReference type="Proteomes" id="UP000076023"/>
    </source>
</evidence>
<accession>A0A146GD41</accession>
<keyword evidence="1" id="KW-0732">Signal</keyword>
<keyword evidence="3" id="KW-1185">Reference proteome</keyword>
<feature type="signal peptide" evidence="1">
    <location>
        <begin position="1"/>
        <end position="44"/>
    </location>
</feature>
<dbReference type="STRING" id="690879.TSACC_22851"/>
<dbReference type="PROSITE" id="PS51257">
    <property type="entry name" value="PROKAR_LIPOPROTEIN"/>
    <property type="match status" value="1"/>
</dbReference>
<dbReference type="Proteomes" id="UP000076023">
    <property type="component" value="Unassembled WGS sequence"/>
</dbReference>
<gene>
    <name evidence="2" type="ORF">TSACC_22851</name>
</gene>
<dbReference type="InParanoid" id="A0A146GD41"/>
<dbReference type="EMBL" id="BDCO01000002">
    <property type="protein sequence ID" value="GAT34426.1"/>
    <property type="molecule type" value="Genomic_DNA"/>
</dbReference>
<evidence type="ECO:0000256" key="1">
    <source>
        <dbReference type="SAM" id="SignalP"/>
    </source>
</evidence>